<dbReference type="InterPro" id="IPR001972">
    <property type="entry name" value="Stomatin_HflK_fam"/>
</dbReference>
<dbReference type="STRING" id="1631356.VV01_20870"/>
<evidence type="ECO:0000259" key="2">
    <source>
        <dbReference type="SMART" id="SM00244"/>
    </source>
</evidence>
<proteinExistence type="inferred from homology"/>
<dbReference type="Gene3D" id="3.30.479.30">
    <property type="entry name" value="Band 7 domain"/>
    <property type="match status" value="1"/>
</dbReference>
<dbReference type="InterPro" id="IPR001107">
    <property type="entry name" value="Band_7"/>
</dbReference>
<dbReference type="PRINTS" id="PR00721">
    <property type="entry name" value="STOMATIN"/>
</dbReference>
<dbReference type="Proteomes" id="UP000037397">
    <property type="component" value="Unassembled WGS sequence"/>
</dbReference>
<dbReference type="SUPFAM" id="SSF117892">
    <property type="entry name" value="Band 7/SPFH domain"/>
    <property type="match status" value="1"/>
</dbReference>
<keyword evidence="4" id="KW-1185">Reference proteome</keyword>
<dbReference type="RefSeq" id="WP_050671573.1">
    <property type="nucleotide sequence ID" value="NZ_LAIR01000002.1"/>
</dbReference>
<organism evidence="3 4">
    <name type="scientific">Luteipulveratus halotolerans</name>
    <dbReference type="NCBI Taxonomy" id="1631356"/>
    <lineage>
        <taxon>Bacteria</taxon>
        <taxon>Bacillati</taxon>
        <taxon>Actinomycetota</taxon>
        <taxon>Actinomycetes</taxon>
        <taxon>Micrococcales</taxon>
        <taxon>Dermacoccaceae</taxon>
        <taxon>Luteipulveratus</taxon>
    </lineage>
</organism>
<dbReference type="InterPro" id="IPR043202">
    <property type="entry name" value="Band-7_stomatin-like"/>
</dbReference>
<evidence type="ECO:0000256" key="1">
    <source>
        <dbReference type="ARBA" id="ARBA00008164"/>
    </source>
</evidence>
<evidence type="ECO:0000313" key="4">
    <source>
        <dbReference type="Proteomes" id="UP000037397"/>
    </source>
</evidence>
<comment type="caution">
    <text evidence="3">The sequence shown here is derived from an EMBL/GenBank/DDBJ whole genome shotgun (WGS) entry which is preliminary data.</text>
</comment>
<dbReference type="PANTHER" id="PTHR10264">
    <property type="entry name" value="BAND 7 PROTEIN-RELATED"/>
    <property type="match status" value="1"/>
</dbReference>
<dbReference type="Pfam" id="PF01145">
    <property type="entry name" value="Band_7"/>
    <property type="match status" value="1"/>
</dbReference>
<evidence type="ECO:0000313" key="3">
    <source>
        <dbReference type="EMBL" id="KNX39028.1"/>
    </source>
</evidence>
<dbReference type="SMART" id="SM00244">
    <property type="entry name" value="PHB"/>
    <property type="match status" value="1"/>
</dbReference>
<dbReference type="AlphaFoldDB" id="A0A0L6CND1"/>
<dbReference type="CDD" id="cd13438">
    <property type="entry name" value="SPFH_eoslipins_u2"/>
    <property type="match status" value="1"/>
</dbReference>
<reference evidence="4" key="1">
    <citation type="submission" date="2015-03" db="EMBL/GenBank/DDBJ databases">
        <title>Luteipulveratus halotolerans sp. nov., a novel actinobacterium (Dermacoccaceae) from Sarawak, Malaysia.</title>
        <authorList>
            <person name="Juboi H."/>
            <person name="Basik A."/>
            <person name="Shamsul S.S."/>
            <person name="Arnold P."/>
            <person name="Schmitt E.K."/>
            <person name="Sanglier J.-J."/>
            <person name="Yeo T."/>
        </authorList>
    </citation>
    <scope>NUCLEOTIDE SEQUENCE [LARGE SCALE GENOMIC DNA]</scope>
    <source>
        <strain evidence="4">C296001</strain>
    </source>
</reference>
<feature type="domain" description="Band 7" evidence="2">
    <location>
        <begin position="3"/>
        <end position="160"/>
    </location>
</feature>
<dbReference type="EMBL" id="LAIR01000002">
    <property type="protein sequence ID" value="KNX39028.1"/>
    <property type="molecule type" value="Genomic_DNA"/>
</dbReference>
<comment type="similarity">
    <text evidence="1">Belongs to the band 7/mec-2 family.</text>
</comment>
<accession>A0A0L6CND1</accession>
<sequence length="223" mass="23660">MSLFHTTVPTRHACLVYKNGALVTVLGSGRHRRVRKAEHVAVDLREQMFTTATQEVPTSDGLSVRATVAVRWAVADPVRFHEVSTDPVGTIYLAAQVALREQIAHLTLDQVVERGASAPTTGLTEAVAAVADRVGVVVPEVIVKDVLLPAEIRAAATDLVAAKQRGQARLEEARAETAALRSLANGAQLLDKHPALAQLRLVQALPPGARVSLQVGDADAGDD</sequence>
<name>A0A0L6CND1_9MICO</name>
<dbReference type="PANTHER" id="PTHR10264:SF83">
    <property type="entry name" value="BLL5629 PROTEIN"/>
    <property type="match status" value="1"/>
</dbReference>
<protein>
    <recommendedName>
        <fullName evidence="2">Band 7 domain-containing protein</fullName>
    </recommendedName>
</protein>
<dbReference type="PATRIC" id="fig|1631356.3.peg.4198"/>
<gene>
    <name evidence="3" type="ORF">VV01_20870</name>
</gene>
<dbReference type="InterPro" id="IPR036013">
    <property type="entry name" value="Band_7/SPFH_dom_sf"/>
</dbReference>
<dbReference type="OrthoDB" id="3285280at2"/>
<dbReference type="GO" id="GO:0005886">
    <property type="term" value="C:plasma membrane"/>
    <property type="evidence" value="ECO:0007669"/>
    <property type="project" value="InterPro"/>
</dbReference>